<feature type="region of interest" description="Disordered" evidence="1">
    <location>
        <begin position="178"/>
        <end position="202"/>
    </location>
</feature>
<evidence type="ECO:0000313" key="2">
    <source>
        <dbReference type="EMBL" id="SCB40457.1"/>
    </source>
</evidence>
<name>A0A1C3WK74_9HYPH</name>
<dbReference type="OrthoDB" id="9926550at2"/>
<dbReference type="RefSeq" id="WP_075857166.1">
    <property type="nucleotide sequence ID" value="NZ_FMAC01000025.1"/>
</dbReference>
<dbReference type="AlphaFoldDB" id="A0A1C3WK74"/>
<accession>A0A1C3WK74</accession>
<dbReference type="STRING" id="52131.GA0061100_1258"/>
<proteinExistence type="predicted"/>
<gene>
    <name evidence="2" type="ORF">GA0061100_1258</name>
</gene>
<reference evidence="3" key="1">
    <citation type="submission" date="2016-08" db="EMBL/GenBank/DDBJ databases">
        <authorList>
            <person name="Varghese N."/>
            <person name="Submissions Spin"/>
        </authorList>
    </citation>
    <scope>NUCLEOTIDE SEQUENCE [LARGE SCALE GENOMIC DNA]</scope>
    <source>
        <strain evidence="3">CCBAU 57015</strain>
    </source>
</reference>
<organism evidence="2 3">
    <name type="scientific">Rhizobium hainanense</name>
    <dbReference type="NCBI Taxonomy" id="52131"/>
    <lineage>
        <taxon>Bacteria</taxon>
        <taxon>Pseudomonadati</taxon>
        <taxon>Pseudomonadota</taxon>
        <taxon>Alphaproteobacteria</taxon>
        <taxon>Hyphomicrobiales</taxon>
        <taxon>Rhizobiaceae</taxon>
        <taxon>Rhizobium/Agrobacterium group</taxon>
        <taxon>Rhizobium</taxon>
    </lineage>
</organism>
<keyword evidence="3" id="KW-1185">Reference proteome</keyword>
<protein>
    <submittedName>
        <fullName evidence="2">Uncharacterized protein</fullName>
    </submittedName>
</protein>
<evidence type="ECO:0000256" key="1">
    <source>
        <dbReference type="SAM" id="MobiDB-lite"/>
    </source>
</evidence>
<evidence type="ECO:0000313" key="3">
    <source>
        <dbReference type="Proteomes" id="UP000186228"/>
    </source>
</evidence>
<sequence>MIIDSIHREIHYRGRSHLSHMGFLLDEFAREQGAYATFAEYAAQCFLEGRQIAGTINEVDQVKRAGVNAWGYAIRIEKGTWRDDHEHASVPDRAQLKPALPEIDRACEETLLSLLSLLEGEGETLNALTRLMFHAFSSDRAKIRETDLEAVKNAVQKHYEDGRLPNEAAMENALRAIQTLAPQGANSSPEDERSSGRRQRQA</sequence>
<dbReference type="Proteomes" id="UP000186228">
    <property type="component" value="Unassembled WGS sequence"/>
</dbReference>
<dbReference type="EMBL" id="FMAC01000025">
    <property type="protein sequence ID" value="SCB40457.1"/>
    <property type="molecule type" value="Genomic_DNA"/>
</dbReference>